<sequence>MKFLLDFLDSGPSIQDASFSSVRREMTEAKQQWQTLKAEYQEKVEAIKEAVPQALAKLEEGRRRAQLLEDALQRYQAKKLEMEEKVKRAQDLHHKEQDRLRKLQEQMEGRVAEVQGRLQTHREELQCLQGALEEQERQACEWRQKVQKLSDFRCLLETLQGVKLNYASERDLELELTSQSQPVATEPHRLKLRLHWGEDGNIALQSDCPFFLLSTVLPMGSRGTVKNVLLELRQSFLQQAQLLEEIERLQGCFAIDWQPEKRLLHYLKPSSTCTLYVEPGYPTSGGIRLLSIKSQSGAVDVTSYRPSQERPSLQDWLVYLTAKDYDAPFPARAAATAPV</sequence>
<proteinExistence type="predicted"/>
<reference evidence="3" key="1">
    <citation type="submission" date="2025-08" db="UniProtKB">
        <authorList>
            <consortium name="RefSeq"/>
        </authorList>
    </citation>
    <scope>IDENTIFICATION</scope>
    <source>
        <tissue evidence="3">Blood</tissue>
    </source>
</reference>
<feature type="coiled-coil region" evidence="1">
    <location>
        <begin position="23"/>
        <end position="138"/>
    </location>
</feature>
<name>A0AA97LM19_EUBMA</name>
<dbReference type="GeneID" id="129346141"/>
<dbReference type="InterPro" id="IPR029092">
    <property type="entry name" value="Zwint-1"/>
</dbReference>
<dbReference type="Pfam" id="PF15556">
    <property type="entry name" value="Zwint"/>
    <property type="match status" value="1"/>
</dbReference>
<dbReference type="GO" id="GO:0000776">
    <property type="term" value="C:kinetochore"/>
    <property type="evidence" value="ECO:0007669"/>
    <property type="project" value="InterPro"/>
</dbReference>
<gene>
    <name evidence="3" type="primary">LOC129346141</name>
</gene>
<dbReference type="RefSeq" id="XP_054859412.1">
    <property type="nucleotide sequence ID" value="XM_055003437.1"/>
</dbReference>
<dbReference type="Proteomes" id="UP001190640">
    <property type="component" value="Chromosome 19"/>
</dbReference>
<evidence type="ECO:0000256" key="1">
    <source>
        <dbReference type="SAM" id="Coils"/>
    </source>
</evidence>
<evidence type="ECO:0000313" key="3">
    <source>
        <dbReference type="RefSeq" id="XP_054859412.1"/>
    </source>
</evidence>
<protein>
    <submittedName>
        <fullName evidence="3">ZW10 interactor-like isoform X2</fullName>
    </submittedName>
</protein>
<organism evidence="2 3">
    <name type="scientific">Eublepharis macularius</name>
    <name type="common">Leopard gecko</name>
    <name type="synonym">Cyrtodactylus macularius</name>
    <dbReference type="NCBI Taxonomy" id="481883"/>
    <lineage>
        <taxon>Eukaryota</taxon>
        <taxon>Metazoa</taxon>
        <taxon>Chordata</taxon>
        <taxon>Craniata</taxon>
        <taxon>Vertebrata</taxon>
        <taxon>Euteleostomi</taxon>
        <taxon>Lepidosauria</taxon>
        <taxon>Squamata</taxon>
        <taxon>Bifurcata</taxon>
        <taxon>Gekkota</taxon>
        <taxon>Eublepharidae</taxon>
        <taxon>Eublepharinae</taxon>
        <taxon>Eublepharis</taxon>
    </lineage>
</organism>
<keyword evidence="2" id="KW-1185">Reference proteome</keyword>
<dbReference type="PANTHER" id="PTHR31504:SF1">
    <property type="entry name" value="ZW10 INTERACTOR"/>
    <property type="match status" value="1"/>
</dbReference>
<dbReference type="AlphaFoldDB" id="A0AA97LM19"/>
<dbReference type="PANTHER" id="PTHR31504">
    <property type="entry name" value="ZW10 INTERACTOR ZWINT"/>
    <property type="match status" value="1"/>
</dbReference>
<accession>A0AA97LM19</accession>
<keyword evidence="1" id="KW-0175">Coiled coil</keyword>
<evidence type="ECO:0000313" key="2">
    <source>
        <dbReference type="Proteomes" id="UP001190640"/>
    </source>
</evidence>